<dbReference type="Proteomes" id="UP000195321">
    <property type="component" value="Unassembled WGS sequence"/>
</dbReference>
<comment type="caution">
    <text evidence="1">The sequence shown here is derived from an EMBL/GenBank/DDBJ whole genome shotgun (WGS) entry which is preliminary data.</text>
</comment>
<evidence type="ECO:0000313" key="1">
    <source>
        <dbReference type="EMBL" id="OUM48441.1"/>
    </source>
</evidence>
<accession>A0A1Y3MHS3</accession>
<sequence length="86" mass="9768">MLPWEDGIEKYELEGDQVVFITPPSYSPPSKLKGMKVLIPAKGKNSAYQIVIVNDIFTRGEAEYKETMDDDLNKAEMEKTLLSMLK</sequence>
<evidence type="ECO:0000313" key="2">
    <source>
        <dbReference type="Proteomes" id="UP000195321"/>
    </source>
</evidence>
<name>A0A1Y3MHS3_9BACI</name>
<dbReference type="EMBL" id="MWPX01000013">
    <property type="protein sequence ID" value="OUM48441.1"/>
    <property type="molecule type" value="Genomic_DNA"/>
</dbReference>
<reference evidence="1 2" key="1">
    <citation type="submission" date="2017-02" db="EMBL/GenBank/DDBJ databases">
        <title>Bacillus pseudomycoides isolate FSL K6-0042.</title>
        <authorList>
            <person name="Kovac J."/>
        </authorList>
    </citation>
    <scope>NUCLEOTIDE SEQUENCE [LARGE SCALE GENOMIC DNA]</scope>
    <source>
        <strain evidence="1 2">FSL K6-0042</strain>
    </source>
</reference>
<proteinExistence type="predicted"/>
<gene>
    <name evidence="1" type="ORF">BW425_13475</name>
</gene>
<organism evidence="1 2">
    <name type="scientific">Bacillus pseudomycoides</name>
    <dbReference type="NCBI Taxonomy" id="64104"/>
    <lineage>
        <taxon>Bacteria</taxon>
        <taxon>Bacillati</taxon>
        <taxon>Bacillota</taxon>
        <taxon>Bacilli</taxon>
        <taxon>Bacillales</taxon>
        <taxon>Bacillaceae</taxon>
        <taxon>Bacillus</taxon>
        <taxon>Bacillus cereus group</taxon>
    </lineage>
</organism>
<protein>
    <submittedName>
        <fullName evidence="1">Uncharacterized protein</fullName>
    </submittedName>
</protein>
<dbReference type="AlphaFoldDB" id="A0A1Y3MHS3"/>